<comment type="similarity">
    <text evidence="8 9">Belongs to the TonB-dependent receptor family.</text>
</comment>
<feature type="domain" description="TonB-dependent receptor-like beta-barrel" evidence="11">
    <location>
        <begin position="329"/>
        <end position="889"/>
    </location>
</feature>
<accession>A0A5B8UD03</accession>
<evidence type="ECO:0000256" key="1">
    <source>
        <dbReference type="ARBA" id="ARBA00004571"/>
    </source>
</evidence>
<dbReference type="Gene3D" id="2.170.130.10">
    <property type="entry name" value="TonB-dependent receptor, plug domain"/>
    <property type="match status" value="1"/>
</dbReference>
<proteinExistence type="inferred from homology"/>
<feature type="domain" description="TonB-dependent receptor plug" evidence="12">
    <location>
        <begin position="52"/>
        <end position="147"/>
    </location>
</feature>
<keyword evidence="14" id="KW-1185">Reference proteome</keyword>
<reference evidence="13 14" key="1">
    <citation type="journal article" date="2015" name="Int. J. Syst. Evol. Microbiol.">
        <title>Flavisolibacter ginsenosidimutans sp. nov., with ginsenoside-converting activity isolated from soil used for cultivating ginseng.</title>
        <authorList>
            <person name="Zhao Y."/>
            <person name="Liu Q."/>
            <person name="Kang M.S."/>
            <person name="Jin F."/>
            <person name="Yu H."/>
            <person name="Im W.T."/>
        </authorList>
    </citation>
    <scope>NUCLEOTIDE SEQUENCE [LARGE SCALE GENOMIC DNA]</scope>
    <source>
        <strain evidence="13 14">Gsoil 636</strain>
    </source>
</reference>
<dbReference type="AlphaFoldDB" id="A0A5B8UD03"/>
<evidence type="ECO:0000256" key="4">
    <source>
        <dbReference type="ARBA" id="ARBA00022692"/>
    </source>
</evidence>
<evidence type="ECO:0000256" key="5">
    <source>
        <dbReference type="ARBA" id="ARBA00023077"/>
    </source>
</evidence>
<organism evidence="13 14">
    <name type="scientific">Flavisolibacter ginsenosidimutans</name>
    <dbReference type="NCBI Taxonomy" id="661481"/>
    <lineage>
        <taxon>Bacteria</taxon>
        <taxon>Pseudomonadati</taxon>
        <taxon>Bacteroidota</taxon>
        <taxon>Chitinophagia</taxon>
        <taxon>Chitinophagales</taxon>
        <taxon>Chitinophagaceae</taxon>
        <taxon>Flavisolibacter</taxon>
    </lineage>
</organism>
<dbReference type="Proteomes" id="UP000321204">
    <property type="component" value="Chromosome"/>
</dbReference>
<keyword evidence="10" id="KW-0732">Signal</keyword>
<evidence type="ECO:0000259" key="12">
    <source>
        <dbReference type="Pfam" id="PF07715"/>
    </source>
</evidence>
<dbReference type="SUPFAM" id="SSF56935">
    <property type="entry name" value="Porins"/>
    <property type="match status" value="1"/>
</dbReference>
<evidence type="ECO:0000259" key="11">
    <source>
        <dbReference type="Pfam" id="PF00593"/>
    </source>
</evidence>
<dbReference type="InterPro" id="IPR018247">
    <property type="entry name" value="EF_Hand_1_Ca_BS"/>
</dbReference>
<evidence type="ECO:0000256" key="9">
    <source>
        <dbReference type="RuleBase" id="RU003357"/>
    </source>
</evidence>
<dbReference type="EMBL" id="CP042433">
    <property type="protein sequence ID" value="QEC54444.1"/>
    <property type="molecule type" value="Genomic_DNA"/>
</dbReference>
<dbReference type="InterPro" id="IPR000531">
    <property type="entry name" value="Beta-barrel_TonB"/>
</dbReference>
<protein>
    <submittedName>
        <fullName evidence="13">SusC/RagA family TonB-linked outer membrane protein</fullName>
    </submittedName>
</protein>
<dbReference type="InterPro" id="IPR036942">
    <property type="entry name" value="Beta-barrel_TonB_sf"/>
</dbReference>
<evidence type="ECO:0000256" key="8">
    <source>
        <dbReference type="PROSITE-ProRule" id="PRU01360"/>
    </source>
</evidence>
<dbReference type="InterPro" id="IPR039426">
    <property type="entry name" value="TonB-dep_rcpt-like"/>
</dbReference>
<dbReference type="Gene3D" id="2.40.170.20">
    <property type="entry name" value="TonB-dependent receptor, beta-barrel domain"/>
    <property type="match status" value="1"/>
</dbReference>
<name>A0A5B8UD03_9BACT</name>
<sequence>MKLIATLLFFPGLFLAIGQGAKAQTAKDTAVIDLTRSKTAELIYTSVPANLTTASHDEVYNADLIKSPVTTFRNALSGRLAGLYTLQSSGLPGSDGASLTLRGQSPLILIDGVVANLTAFDLEEIESVTVLKDAMATAMLGVRGAHGAILITTRKGKAAKQQISFTVQTAVQKPLAFPKTLGAYDYARLHNEALRNDGIDSLNSGLYYSSTALDAYRNGTDPYNYPDVNFRDAITNNTSLLSRYTLSASGGNQTARYFVSLEHVNQTGFFKTVDSNSYNTNNTYKSYVIRSNIDVNITPKLTGGIYLLGRILNSNEPGATTNTILSNLLNTPANAYPLLNPNGSFGGTQLYQNNILAQTIGSGYRQRYFRDVLVNVYLQRKLDDLLPGLWMKTKVAFYSTLAEDVVRNKSFAVFQQAGTAYTQFGTNGTQANSSGIAYQGRNDYEEFSLGYDKDFKNGDALNVLLLANRDNSTNGSDLPYTVSGGSGRAAYSIKGKYLIEGAFDFNGSNRYPPDGNTKRGFFPSVGLGWNLSQENFMKTVSFVSNLRLYGSYGKVGWDNAGYFVYYPRFYDGPSAIFGTGAGGVTTITEGTLPNTNITWEKAAKLNLGLNGSAINNHLSFTVEYFRNKYYDLLQQRGRNSTLIGNDYPDENIGQNRYTGYEVKLGWQQTVKELQYFVALNGSSVGSKVLFADEVAKPYDWMKQTGQPVGQAFGYVANGLFQSQAEISSSATTVGYKPQPGDIKYKDLNGDGVINQYDVIAIGTTKPLFFYGASFGISFKGFDLSALVQGVQNRNVYLSGSSYWAFQNSGTGQAYSNNLNRWTPATATTASYPRLSYGANSNNDAVSSFWMKNGNYLRLKNTEIGYSFPAAVIGKIRLQTVRIFANGYNLFTHASSELDGRDPEAYSGGYPVQKLFNFGINIKF</sequence>
<dbReference type="PROSITE" id="PS00018">
    <property type="entry name" value="EF_HAND_1"/>
    <property type="match status" value="1"/>
</dbReference>
<keyword evidence="3 8" id="KW-1134">Transmembrane beta strand</keyword>
<evidence type="ECO:0000256" key="7">
    <source>
        <dbReference type="ARBA" id="ARBA00023237"/>
    </source>
</evidence>
<evidence type="ECO:0000256" key="6">
    <source>
        <dbReference type="ARBA" id="ARBA00023136"/>
    </source>
</evidence>
<dbReference type="Pfam" id="PF00593">
    <property type="entry name" value="TonB_dep_Rec_b-barrel"/>
    <property type="match status" value="1"/>
</dbReference>
<keyword evidence="2 8" id="KW-0813">Transport</keyword>
<keyword evidence="4 8" id="KW-0812">Transmembrane</keyword>
<dbReference type="InterPro" id="IPR023996">
    <property type="entry name" value="TonB-dep_OMP_SusC/RagA"/>
</dbReference>
<keyword evidence="7 8" id="KW-0998">Cell outer membrane</keyword>
<evidence type="ECO:0000256" key="10">
    <source>
        <dbReference type="SAM" id="SignalP"/>
    </source>
</evidence>
<comment type="subcellular location">
    <subcellularLocation>
        <location evidence="1 8">Cell outer membrane</location>
        <topology evidence="1 8">Multi-pass membrane protein</topology>
    </subcellularLocation>
</comment>
<feature type="chain" id="PRO_5022783518" evidence="10">
    <location>
        <begin position="24"/>
        <end position="923"/>
    </location>
</feature>
<evidence type="ECO:0000313" key="14">
    <source>
        <dbReference type="Proteomes" id="UP000321204"/>
    </source>
</evidence>
<keyword evidence="6 8" id="KW-0472">Membrane</keyword>
<dbReference type="PROSITE" id="PS52016">
    <property type="entry name" value="TONB_DEPENDENT_REC_3"/>
    <property type="match status" value="1"/>
</dbReference>
<dbReference type="OrthoDB" id="9768177at2"/>
<evidence type="ECO:0000256" key="2">
    <source>
        <dbReference type="ARBA" id="ARBA00022448"/>
    </source>
</evidence>
<gene>
    <name evidence="13" type="ORF">FSB75_00535</name>
</gene>
<dbReference type="KEGG" id="fgg:FSB75_00535"/>
<dbReference type="InterPro" id="IPR037066">
    <property type="entry name" value="Plug_dom_sf"/>
</dbReference>
<dbReference type="Pfam" id="PF07715">
    <property type="entry name" value="Plug"/>
    <property type="match status" value="1"/>
</dbReference>
<dbReference type="InterPro" id="IPR012910">
    <property type="entry name" value="Plug_dom"/>
</dbReference>
<feature type="signal peptide" evidence="10">
    <location>
        <begin position="1"/>
        <end position="23"/>
    </location>
</feature>
<keyword evidence="5 9" id="KW-0798">TonB box</keyword>
<evidence type="ECO:0000313" key="13">
    <source>
        <dbReference type="EMBL" id="QEC54444.1"/>
    </source>
</evidence>
<dbReference type="NCBIfam" id="TIGR04056">
    <property type="entry name" value="OMP_RagA_SusC"/>
    <property type="match status" value="1"/>
</dbReference>
<dbReference type="GO" id="GO:0009279">
    <property type="term" value="C:cell outer membrane"/>
    <property type="evidence" value="ECO:0007669"/>
    <property type="project" value="UniProtKB-SubCell"/>
</dbReference>
<evidence type="ECO:0000256" key="3">
    <source>
        <dbReference type="ARBA" id="ARBA00022452"/>
    </source>
</evidence>
<dbReference type="RefSeq" id="WP_146781377.1">
    <property type="nucleotide sequence ID" value="NZ_BAABIO010000006.1"/>
</dbReference>